<dbReference type="AlphaFoldDB" id="M9R9S4"/>
<dbReference type="InterPro" id="IPR009506">
    <property type="entry name" value="YjiS-like"/>
</dbReference>
<evidence type="ECO:0000259" key="1">
    <source>
        <dbReference type="Pfam" id="PF06568"/>
    </source>
</evidence>
<reference evidence="2 3" key="1">
    <citation type="journal article" date="2013" name="PLoS ONE">
        <title>Poles Apart: Arctic and Antarctic Octadecabacter strains Share High Genome Plasticity and a New Type of Xanthorhodopsin.</title>
        <authorList>
            <person name="Vollmers J."/>
            <person name="Voget S."/>
            <person name="Dietrich S."/>
            <person name="Gollnow K."/>
            <person name="Smits M."/>
            <person name="Meyer K."/>
            <person name="Brinkhoff T."/>
            <person name="Simon M."/>
            <person name="Daniel R."/>
        </authorList>
    </citation>
    <scope>NUCLEOTIDE SEQUENCE [LARGE SCALE GENOMIC DNA]</scope>
    <source>
        <strain evidence="2 3">307</strain>
    </source>
</reference>
<evidence type="ECO:0000313" key="2">
    <source>
        <dbReference type="EMBL" id="AGI67136.1"/>
    </source>
</evidence>
<sequence length="72" mass="8105">MTFTLNPTRNRSSRNSGTVHMPSIATVFAVWTQRRALANLDDARLKDLGISPQDAAIEAARPFWDLPKRLCH</sequence>
<accession>M9R9S4</accession>
<dbReference type="STRING" id="391626.OAN307_c14600"/>
<protein>
    <recommendedName>
        <fullName evidence="1">YjiS-like domain-containing protein</fullName>
    </recommendedName>
</protein>
<proteinExistence type="predicted"/>
<dbReference type="RefSeq" id="WP_015499171.1">
    <property type="nucleotide sequence ID" value="NC_020911.1"/>
</dbReference>
<evidence type="ECO:0000313" key="3">
    <source>
        <dbReference type="Proteomes" id="UP000005307"/>
    </source>
</evidence>
<name>M9R9S4_9RHOB</name>
<feature type="domain" description="YjiS-like" evidence="1">
    <location>
        <begin position="31"/>
        <end position="55"/>
    </location>
</feature>
<dbReference type="EMBL" id="CP003740">
    <property type="protein sequence ID" value="AGI67136.1"/>
    <property type="molecule type" value="Genomic_DNA"/>
</dbReference>
<dbReference type="HOGENOM" id="CLU_184490_2_1_5"/>
<keyword evidence="3" id="KW-1185">Reference proteome</keyword>
<dbReference type="KEGG" id="oat:OAN307_c14600"/>
<dbReference type="Pfam" id="PF06568">
    <property type="entry name" value="YjiS-like"/>
    <property type="match status" value="1"/>
</dbReference>
<organism evidence="2 3">
    <name type="scientific">Octadecabacter antarcticus 307</name>
    <dbReference type="NCBI Taxonomy" id="391626"/>
    <lineage>
        <taxon>Bacteria</taxon>
        <taxon>Pseudomonadati</taxon>
        <taxon>Pseudomonadota</taxon>
        <taxon>Alphaproteobacteria</taxon>
        <taxon>Rhodobacterales</taxon>
        <taxon>Roseobacteraceae</taxon>
        <taxon>Octadecabacter</taxon>
    </lineage>
</organism>
<dbReference type="OrthoDB" id="8096613at2"/>
<gene>
    <name evidence="2" type="ORF">OAN307_c14600</name>
</gene>
<dbReference type="eggNOG" id="COG5457">
    <property type="taxonomic scope" value="Bacteria"/>
</dbReference>
<dbReference type="Proteomes" id="UP000005307">
    <property type="component" value="Chromosome"/>
</dbReference>